<dbReference type="EMBL" id="CP031194">
    <property type="protein sequence ID" value="AXG79861.1"/>
    <property type="molecule type" value="Genomic_DNA"/>
</dbReference>
<sequence>MSSESSELDQLRAWVTSRAADLPPGGLTDDLPLLSGRHLTSLHIPELILLLERLRRRVIDVESLGAGDFRDVATIAARFLDTETEGAGT</sequence>
<protein>
    <recommendedName>
        <fullName evidence="3">Acyl carrier protein</fullName>
    </recommendedName>
</protein>
<dbReference type="AlphaFoldDB" id="A0A345HT37"/>
<dbReference type="RefSeq" id="WP_114661187.1">
    <property type="nucleotide sequence ID" value="NZ_CP031194.1"/>
</dbReference>
<dbReference type="Gene3D" id="1.10.1200.10">
    <property type="entry name" value="ACP-like"/>
    <property type="match status" value="1"/>
</dbReference>
<gene>
    <name evidence="1" type="ORF">DVK44_21875</name>
</gene>
<evidence type="ECO:0000313" key="1">
    <source>
        <dbReference type="EMBL" id="AXG79861.1"/>
    </source>
</evidence>
<dbReference type="KEGG" id="spad:DVK44_21875"/>
<evidence type="ECO:0000313" key="2">
    <source>
        <dbReference type="Proteomes" id="UP000253868"/>
    </source>
</evidence>
<dbReference type="Proteomes" id="UP000253868">
    <property type="component" value="Chromosome"/>
</dbReference>
<dbReference type="OrthoDB" id="4233960at2"/>
<name>A0A345HT37_9ACTN</name>
<proteinExistence type="predicted"/>
<keyword evidence="2" id="KW-1185">Reference proteome</keyword>
<accession>A0A345HT37</accession>
<organism evidence="1 2">
    <name type="scientific">Streptomyces paludis</name>
    <dbReference type="NCBI Taxonomy" id="2282738"/>
    <lineage>
        <taxon>Bacteria</taxon>
        <taxon>Bacillati</taxon>
        <taxon>Actinomycetota</taxon>
        <taxon>Actinomycetes</taxon>
        <taxon>Kitasatosporales</taxon>
        <taxon>Streptomycetaceae</taxon>
        <taxon>Streptomyces</taxon>
    </lineage>
</organism>
<dbReference type="InterPro" id="IPR036736">
    <property type="entry name" value="ACP-like_sf"/>
</dbReference>
<evidence type="ECO:0008006" key="3">
    <source>
        <dbReference type="Google" id="ProtNLM"/>
    </source>
</evidence>
<reference evidence="2" key="1">
    <citation type="submission" date="2018-07" db="EMBL/GenBank/DDBJ databases">
        <authorList>
            <person name="Zhao J."/>
        </authorList>
    </citation>
    <scope>NUCLEOTIDE SEQUENCE [LARGE SCALE GENOMIC DNA]</scope>
    <source>
        <strain evidence="2">GSSD-12</strain>
    </source>
</reference>